<feature type="compositionally biased region" description="Basic and acidic residues" evidence="2">
    <location>
        <begin position="396"/>
        <end position="426"/>
    </location>
</feature>
<evidence type="ECO:0000313" key="3">
    <source>
        <dbReference type="EMBL" id="KAH9644155.1"/>
    </source>
</evidence>
<gene>
    <name evidence="3" type="ORF">HF086_018376</name>
</gene>
<accession>A0A922MV91</accession>
<feature type="compositionally biased region" description="Basic and acidic residues" evidence="2">
    <location>
        <begin position="458"/>
        <end position="476"/>
    </location>
</feature>
<feature type="coiled-coil region" evidence="1">
    <location>
        <begin position="591"/>
        <end position="618"/>
    </location>
</feature>
<dbReference type="Proteomes" id="UP000814243">
    <property type="component" value="Unassembled WGS sequence"/>
</dbReference>
<reference evidence="3" key="1">
    <citation type="journal article" date="2021" name="G3 (Bethesda)">
        <title>Genome and transcriptome analysis of the beet armyworm Spodoptera exigua reveals targets for pest control. .</title>
        <authorList>
            <person name="Simon S."/>
            <person name="Breeschoten T."/>
            <person name="Jansen H.J."/>
            <person name="Dirks R.P."/>
            <person name="Schranz M.E."/>
            <person name="Ros V.I.D."/>
        </authorList>
    </citation>
    <scope>NUCLEOTIDE SEQUENCE</scope>
    <source>
        <strain evidence="3">TB_SE_WUR_2020</strain>
    </source>
</reference>
<organism evidence="3 4">
    <name type="scientific">Spodoptera exigua</name>
    <name type="common">Beet armyworm</name>
    <name type="synonym">Noctua fulgens</name>
    <dbReference type="NCBI Taxonomy" id="7107"/>
    <lineage>
        <taxon>Eukaryota</taxon>
        <taxon>Metazoa</taxon>
        <taxon>Ecdysozoa</taxon>
        <taxon>Arthropoda</taxon>
        <taxon>Hexapoda</taxon>
        <taxon>Insecta</taxon>
        <taxon>Pterygota</taxon>
        <taxon>Neoptera</taxon>
        <taxon>Endopterygota</taxon>
        <taxon>Lepidoptera</taxon>
        <taxon>Glossata</taxon>
        <taxon>Ditrysia</taxon>
        <taxon>Noctuoidea</taxon>
        <taxon>Noctuidae</taxon>
        <taxon>Amphipyrinae</taxon>
        <taxon>Spodoptera</taxon>
    </lineage>
</organism>
<evidence type="ECO:0000256" key="1">
    <source>
        <dbReference type="SAM" id="Coils"/>
    </source>
</evidence>
<feature type="region of interest" description="Disordered" evidence="2">
    <location>
        <begin position="385"/>
        <end position="489"/>
    </location>
</feature>
<feature type="non-terminal residue" evidence="3">
    <location>
        <position position="1"/>
    </location>
</feature>
<comment type="caution">
    <text evidence="3">The sequence shown here is derived from an EMBL/GenBank/DDBJ whole genome shotgun (WGS) entry which is preliminary data.</text>
</comment>
<feature type="non-terminal residue" evidence="3">
    <location>
        <position position="963"/>
    </location>
</feature>
<dbReference type="EMBL" id="JACEFF010000099">
    <property type="protein sequence ID" value="KAH9644155.1"/>
    <property type="molecule type" value="Genomic_DNA"/>
</dbReference>
<feature type="coiled-coil region" evidence="1">
    <location>
        <begin position="533"/>
        <end position="562"/>
    </location>
</feature>
<keyword evidence="1" id="KW-0175">Coiled coil</keyword>
<proteinExistence type="predicted"/>
<evidence type="ECO:0000256" key="2">
    <source>
        <dbReference type="SAM" id="MobiDB-lite"/>
    </source>
</evidence>
<sequence>RYNSRCTQCKIVVDKVRCLLNEIKTIKENETVGICNNCKRSGKVTCAKCEYIVKKFVDNCERGRNERQERFKVWLSKVKYLLQSILTEEGNSPWSHYGAYKDAELERLLEDLKEPLNVRQPDIDVFPTLEDELSSMQVLSDSKILLEELLSKIKPKTGEHTTDLPACKNICICKDLKENHPEEVAPNLAEKLYEGSRATILSGEPLKDLDISLSQEECRDLVKRLIVLSQDLPEEMNSNKELILDLIKTIDIATKLGLSRCIVNKLIRQLRQLDITLGYEMYKELNKNVINRLISDLYDFLMVGSSQTINKGFLKLLMLLNNLLISELAKKIDRQAKEKSISENVRKEINYEDQTDIDKTVTKIDAKELQHNKYEIPTKDINEGLLENKYGPKKQPTIERSKKLDSSKEGKKASQDLPKHFGDKLQKSIKNSVPKDKDVSPKTGTIKSMHAPGGVKNILDKHKLPPIFRKDDEESKPPSAKSRTKDTISTITQKQALSKVKPKKNVEATRTKYDLREQLEIQKGEQQNRTIYSLEIEAALEKAKKKKQNKIEEETTKRLERKPVIPLSSTQLRKAKQLSQLILEKILHYEKTNDMKEIKEEAREVKQSEKEKARSELVMEKIRPTLTIMDTSSSTSTTTISNVIECLASHEPIRKTPKLMIQGERIVPYNAEYVDNLHKGRHPILKTHDLTEVPERDDVEKEAESSIDHDEMEGDGILRYRLSSREFIEKGWTILPTLKIMRRMNIYKMVPSQPHRDCHSPHYYDTGEILASVNSDGRGYWYYRSGPVALEYYNAKEGVLVDPTLGSPSKWKWHTLNDPPVLQQVILNPHLKVRDSGIERLGKTQRALDSNPVQKEIDPEMIAIELDNFAREKTSKLIQKYKKLEIRMKAIKLNEQFSLRIHDQATIHLFFRDGTTSLKLNLGLLLISDEIVDTDTAEMTDVSTPYDRLPAKSPSVADIQQFL</sequence>
<dbReference type="AlphaFoldDB" id="A0A922MV91"/>
<name>A0A922MV91_SPOEX</name>
<evidence type="ECO:0000313" key="4">
    <source>
        <dbReference type="Proteomes" id="UP000814243"/>
    </source>
</evidence>
<protein>
    <submittedName>
        <fullName evidence="3">Uncharacterized protein</fullName>
    </submittedName>
</protein>